<evidence type="ECO:0000313" key="5">
    <source>
        <dbReference type="EMBL" id="CAH1243418.1"/>
    </source>
</evidence>
<dbReference type="Gene3D" id="3.10.100.10">
    <property type="entry name" value="Mannose-Binding Protein A, subunit A"/>
    <property type="match status" value="1"/>
</dbReference>
<evidence type="ECO:0000256" key="1">
    <source>
        <dbReference type="SAM" id="MobiDB-lite"/>
    </source>
</evidence>
<feature type="region of interest" description="Disordered" evidence="1">
    <location>
        <begin position="360"/>
        <end position="382"/>
    </location>
</feature>
<dbReference type="InterPro" id="IPR016186">
    <property type="entry name" value="C-type_lectin-like/link_sf"/>
</dbReference>
<feature type="signal peptide" evidence="3">
    <location>
        <begin position="1"/>
        <end position="25"/>
    </location>
</feature>
<feature type="region of interest" description="Disordered" evidence="1">
    <location>
        <begin position="301"/>
        <end position="340"/>
    </location>
</feature>
<feature type="compositionally biased region" description="Polar residues" evidence="1">
    <location>
        <begin position="361"/>
        <end position="372"/>
    </location>
</feature>
<keyword evidence="2" id="KW-0812">Transmembrane</keyword>
<organism evidence="5 6">
    <name type="scientific">Branchiostoma lanceolatum</name>
    <name type="common">Common lancelet</name>
    <name type="synonym">Amphioxus lanceolatum</name>
    <dbReference type="NCBI Taxonomy" id="7740"/>
    <lineage>
        <taxon>Eukaryota</taxon>
        <taxon>Metazoa</taxon>
        <taxon>Chordata</taxon>
        <taxon>Cephalochordata</taxon>
        <taxon>Leptocardii</taxon>
        <taxon>Amphioxiformes</taxon>
        <taxon>Branchiostomatidae</taxon>
        <taxon>Branchiostoma</taxon>
    </lineage>
</organism>
<dbReference type="SMART" id="SM00034">
    <property type="entry name" value="CLECT"/>
    <property type="match status" value="1"/>
</dbReference>
<dbReference type="Proteomes" id="UP000838412">
    <property type="component" value="Chromosome 13"/>
</dbReference>
<feature type="chain" id="PRO_5035446948" evidence="3">
    <location>
        <begin position="26"/>
        <end position="382"/>
    </location>
</feature>
<keyword evidence="2" id="KW-1133">Transmembrane helix</keyword>
<protein>
    <submittedName>
        <fullName evidence="5">NCAN protein</fullName>
    </submittedName>
</protein>
<feature type="transmembrane region" description="Helical" evidence="2">
    <location>
        <begin position="215"/>
        <end position="239"/>
    </location>
</feature>
<evidence type="ECO:0000259" key="4">
    <source>
        <dbReference type="PROSITE" id="PS50041"/>
    </source>
</evidence>
<dbReference type="OrthoDB" id="10255512at2759"/>
<feature type="domain" description="C-type lectin" evidence="4">
    <location>
        <begin position="37"/>
        <end position="146"/>
    </location>
</feature>
<evidence type="ECO:0000313" key="6">
    <source>
        <dbReference type="Proteomes" id="UP000838412"/>
    </source>
</evidence>
<dbReference type="InterPro" id="IPR001304">
    <property type="entry name" value="C-type_lectin-like"/>
</dbReference>
<dbReference type="AlphaFoldDB" id="A0A8J9YXB7"/>
<dbReference type="SUPFAM" id="SSF56436">
    <property type="entry name" value="C-type lectin-like"/>
    <property type="match status" value="1"/>
</dbReference>
<keyword evidence="6" id="KW-1185">Reference proteome</keyword>
<name>A0A8J9YXB7_BRALA</name>
<proteinExistence type="predicted"/>
<dbReference type="PANTHER" id="PTHR22801">
    <property type="entry name" value="LITHOSTATHINE"/>
    <property type="match status" value="1"/>
</dbReference>
<evidence type="ECO:0000256" key="2">
    <source>
        <dbReference type="SAM" id="Phobius"/>
    </source>
</evidence>
<keyword evidence="3" id="KW-0732">Signal</keyword>
<dbReference type="InterPro" id="IPR016187">
    <property type="entry name" value="CTDL_fold"/>
</dbReference>
<reference evidence="5" key="1">
    <citation type="submission" date="2022-01" db="EMBL/GenBank/DDBJ databases">
        <authorList>
            <person name="Braso-Vives M."/>
        </authorList>
    </citation>
    <scope>NUCLEOTIDE SEQUENCE</scope>
</reference>
<gene>
    <name evidence="5" type="primary">NCAN</name>
    <name evidence="5" type="ORF">BLAG_LOCUS6396</name>
</gene>
<dbReference type="Pfam" id="PF00059">
    <property type="entry name" value="Lectin_C"/>
    <property type="match status" value="1"/>
</dbReference>
<dbReference type="CDD" id="cd00037">
    <property type="entry name" value="CLECT"/>
    <property type="match status" value="1"/>
</dbReference>
<dbReference type="EMBL" id="OV696698">
    <property type="protein sequence ID" value="CAH1243418.1"/>
    <property type="molecule type" value="Genomic_DNA"/>
</dbReference>
<keyword evidence="2" id="KW-0472">Membrane</keyword>
<accession>A0A8J9YXB7</accession>
<sequence>MALQSCFFLVFVALMMTVQLHSVLGNIQVCSTGYSLHGGYCYKTSPGNFTAEQAQEYCTREGGIAAEPKSQEEHDNIKSFLTKTSWIGIVDLHTNASYVYVSDNKSVGFRSIADSPGNGQCVAMDRTQDYNWILTDCTATHPVVCQQVPTGNMMSTAVLPSSGPVMLNMTVSFKGTDSMTETPIQGPHENTEDSTTAGLTVQSTSSRMGSEDFPIVRVATVVGSALGFLLLLAVLLYFYRRRYIAESQVLEDNTPAQLDKGIGQVGRRESRPVEHDDVENTYQTIQDSAVNSTELPAIPTAPPSEYNQNYSTIPDLKSSSTVDRVDERAPAPPPNQTEQSMFDYYSVLYDYIAASVREDQAGTSDNADTSQEPEYAAIAPTN</sequence>
<dbReference type="InterPro" id="IPR050801">
    <property type="entry name" value="Ca-Dep_Lectins_ImmuneDev"/>
</dbReference>
<evidence type="ECO:0000256" key="3">
    <source>
        <dbReference type="SAM" id="SignalP"/>
    </source>
</evidence>
<feature type="compositionally biased region" description="Polar residues" evidence="1">
    <location>
        <begin position="305"/>
        <end position="322"/>
    </location>
</feature>
<dbReference type="PANTHER" id="PTHR22801:SF63">
    <property type="entry name" value="C-TYPE LECTIN DOMAIN-CONTAINING PROTEIN"/>
    <property type="match status" value="1"/>
</dbReference>
<dbReference type="PROSITE" id="PS50041">
    <property type="entry name" value="C_TYPE_LECTIN_2"/>
    <property type="match status" value="1"/>
</dbReference>